<proteinExistence type="predicted"/>
<dbReference type="OrthoDB" id="5392716at2759"/>
<sequence length="341" mass="39357">MSDSEDSEDREDYEALPLSLFNRNPQGHNQHPHCSFKDDKKVKKLLCDYDWQGVKSPETISQLLTVSRRKKDYGLMNSHKTTITLPETVKCQLVLDELERDPGRRQGPPLIKEAIHMRTGIDLTRAFVEEEMQFQDPEGFQLHDPTSKRIKRRALVNISIHEEWSGDGHDKLKRIGLAIYGRGWSQLKFQFDVNVDEFWDHGFTKGIYDVYDDAHIALARWLWAHLVQKEINAWKDRFNAHAPHKDPEKVNPSGVAPNIAFALYERYSGVNCLRKFTPDTLKLVSELKGQLGTEESLQFVPKAFTQHCETALASLKPKELAFTNIWAVFEAMLPLVFEEQL</sequence>
<protein>
    <submittedName>
        <fullName evidence="1">Unplaced genomic scaffold SPHSTscaffold_116, whole genome shotgun sequence</fullName>
    </submittedName>
</protein>
<evidence type="ECO:0000313" key="2">
    <source>
        <dbReference type="Proteomes" id="UP000054279"/>
    </source>
</evidence>
<keyword evidence="2" id="KW-1185">Reference proteome</keyword>
<name>A0A0C9UJV8_SPHS4</name>
<evidence type="ECO:0000313" key="1">
    <source>
        <dbReference type="EMBL" id="KIJ35154.1"/>
    </source>
</evidence>
<reference evidence="1 2" key="1">
    <citation type="submission" date="2014-06" db="EMBL/GenBank/DDBJ databases">
        <title>Evolutionary Origins and Diversification of the Mycorrhizal Mutualists.</title>
        <authorList>
            <consortium name="DOE Joint Genome Institute"/>
            <consortium name="Mycorrhizal Genomics Consortium"/>
            <person name="Kohler A."/>
            <person name="Kuo A."/>
            <person name="Nagy L.G."/>
            <person name="Floudas D."/>
            <person name="Copeland A."/>
            <person name="Barry K.W."/>
            <person name="Cichocki N."/>
            <person name="Veneault-Fourrey C."/>
            <person name="LaButti K."/>
            <person name="Lindquist E.A."/>
            <person name="Lipzen A."/>
            <person name="Lundell T."/>
            <person name="Morin E."/>
            <person name="Murat C."/>
            <person name="Riley R."/>
            <person name="Ohm R."/>
            <person name="Sun H."/>
            <person name="Tunlid A."/>
            <person name="Henrissat B."/>
            <person name="Grigoriev I.V."/>
            <person name="Hibbett D.S."/>
            <person name="Martin F."/>
        </authorList>
    </citation>
    <scope>NUCLEOTIDE SEQUENCE [LARGE SCALE GENOMIC DNA]</scope>
    <source>
        <strain evidence="1 2">SS14</strain>
    </source>
</reference>
<gene>
    <name evidence="1" type="ORF">M422DRAFT_262532</name>
</gene>
<dbReference type="Proteomes" id="UP000054279">
    <property type="component" value="Unassembled WGS sequence"/>
</dbReference>
<dbReference type="AlphaFoldDB" id="A0A0C9UJV8"/>
<dbReference type="EMBL" id="KN837191">
    <property type="protein sequence ID" value="KIJ35154.1"/>
    <property type="molecule type" value="Genomic_DNA"/>
</dbReference>
<accession>A0A0C9UJV8</accession>
<dbReference type="HOGENOM" id="CLU_039761_0_1_1"/>
<organism evidence="1 2">
    <name type="scientific">Sphaerobolus stellatus (strain SS14)</name>
    <dbReference type="NCBI Taxonomy" id="990650"/>
    <lineage>
        <taxon>Eukaryota</taxon>
        <taxon>Fungi</taxon>
        <taxon>Dikarya</taxon>
        <taxon>Basidiomycota</taxon>
        <taxon>Agaricomycotina</taxon>
        <taxon>Agaricomycetes</taxon>
        <taxon>Phallomycetidae</taxon>
        <taxon>Geastrales</taxon>
        <taxon>Sphaerobolaceae</taxon>
        <taxon>Sphaerobolus</taxon>
    </lineage>
</organism>